<proteinExistence type="predicted"/>
<dbReference type="InterPro" id="IPR054722">
    <property type="entry name" value="PolX-like_BBD"/>
</dbReference>
<evidence type="ECO:0000259" key="1">
    <source>
        <dbReference type="Pfam" id="PF22936"/>
    </source>
</evidence>
<dbReference type="Proteomes" id="UP001418222">
    <property type="component" value="Unassembled WGS sequence"/>
</dbReference>
<gene>
    <name evidence="2" type="ORF">KSP39_PZI003023</name>
</gene>
<comment type="caution">
    <text evidence="2">The sequence shown here is derived from an EMBL/GenBank/DDBJ whole genome shotgun (WGS) entry which is preliminary data.</text>
</comment>
<evidence type="ECO:0000313" key="3">
    <source>
        <dbReference type="Proteomes" id="UP001418222"/>
    </source>
</evidence>
<feature type="domain" description="Retrovirus-related Pol polyprotein from transposon TNT 1-94-like beta-barrel" evidence="1">
    <location>
        <begin position="1"/>
        <end position="51"/>
    </location>
</feature>
<dbReference type="AlphaFoldDB" id="A0AAP0GC06"/>
<reference evidence="2 3" key="1">
    <citation type="journal article" date="2022" name="Nat. Plants">
        <title>Genomes of leafy and leafless Platanthera orchids illuminate the evolution of mycoheterotrophy.</title>
        <authorList>
            <person name="Li M.H."/>
            <person name="Liu K.W."/>
            <person name="Li Z."/>
            <person name="Lu H.C."/>
            <person name="Ye Q.L."/>
            <person name="Zhang D."/>
            <person name="Wang J.Y."/>
            <person name="Li Y.F."/>
            <person name="Zhong Z.M."/>
            <person name="Liu X."/>
            <person name="Yu X."/>
            <person name="Liu D.K."/>
            <person name="Tu X.D."/>
            <person name="Liu B."/>
            <person name="Hao Y."/>
            <person name="Liao X.Y."/>
            <person name="Jiang Y.T."/>
            <person name="Sun W.H."/>
            <person name="Chen J."/>
            <person name="Chen Y.Q."/>
            <person name="Ai Y."/>
            <person name="Zhai J.W."/>
            <person name="Wu S.S."/>
            <person name="Zhou Z."/>
            <person name="Hsiao Y.Y."/>
            <person name="Wu W.L."/>
            <person name="Chen Y.Y."/>
            <person name="Lin Y.F."/>
            <person name="Hsu J.L."/>
            <person name="Li C.Y."/>
            <person name="Wang Z.W."/>
            <person name="Zhao X."/>
            <person name="Zhong W.Y."/>
            <person name="Ma X.K."/>
            <person name="Ma L."/>
            <person name="Huang J."/>
            <person name="Chen G.Z."/>
            <person name="Huang M.Z."/>
            <person name="Huang L."/>
            <person name="Peng D.H."/>
            <person name="Luo Y.B."/>
            <person name="Zou S.Q."/>
            <person name="Chen S.P."/>
            <person name="Lan S."/>
            <person name="Tsai W.C."/>
            <person name="Van de Peer Y."/>
            <person name="Liu Z.J."/>
        </authorList>
    </citation>
    <scope>NUCLEOTIDE SEQUENCE [LARGE SCALE GENOMIC DNA]</scope>
    <source>
        <strain evidence="2">Lor287</strain>
    </source>
</reference>
<protein>
    <recommendedName>
        <fullName evidence="1">Retrovirus-related Pol polyprotein from transposon TNT 1-94-like beta-barrel domain-containing protein</fullName>
    </recommendedName>
</protein>
<sequence>MGNDQTCCTIGVGSILIRMHDGAMRELTEVRHVPNIRKNLLSVGALEARGYMKVIEPGVQKISCGALVFMREVRHHNLYYLQGSTVTGNVAVVDDSLDVNTL</sequence>
<accession>A0AAP0GC06</accession>
<evidence type="ECO:0000313" key="2">
    <source>
        <dbReference type="EMBL" id="KAK8950923.1"/>
    </source>
</evidence>
<organism evidence="2 3">
    <name type="scientific">Platanthera zijinensis</name>
    <dbReference type="NCBI Taxonomy" id="2320716"/>
    <lineage>
        <taxon>Eukaryota</taxon>
        <taxon>Viridiplantae</taxon>
        <taxon>Streptophyta</taxon>
        <taxon>Embryophyta</taxon>
        <taxon>Tracheophyta</taxon>
        <taxon>Spermatophyta</taxon>
        <taxon>Magnoliopsida</taxon>
        <taxon>Liliopsida</taxon>
        <taxon>Asparagales</taxon>
        <taxon>Orchidaceae</taxon>
        <taxon>Orchidoideae</taxon>
        <taxon>Orchideae</taxon>
        <taxon>Orchidinae</taxon>
        <taxon>Platanthera</taxon>
    </lineage>
</organism>
<dbReference type="EMBL" id="JBBWWQ010000003">
    <property type="protein sequence ID" value="KAK8950923.1"/>
    <property type="molecule type" value="Genomic_DNA"/>
</dbReference>
<name>A0AAP0GC06_9ASPA</name>
<keyword evidence="3" id="KW-1185">Reference proteome</keyword>
<dbReference type="Pfam" id="PF22936">
    <property type="entry name" value="Pol_BBD"/>
    <property type="match status" value="1"/>
</dbReference>